<name>A0A8K0GM18_IGNLU</name>
<feature type="region of interest" description="Disordered" evidence="1">
    <location>
        <begin position="105"/>
        <end position="149"/>
    </location>
</feature>
<feature type="compositionally biased region" description="Basic residues" evidence="1">
    <location>
        <begin position="67"/>
        <end position="84"/>
    </location>
</feature>
<accession>A0A8K0GM18</accession>
<proteinExistence type="predicted"/>
<dbReference type="EMBL" id="VTPC01000605">
    <property type="protein sequence ID" value="KAF2905099.1"/>
    <property type="molecule type" value="Genomic_DNA"/>
</dbReference>
<gene>
    <name evidence="2" type="ORF">ILUMI_01083</name>
</gene>
<organism evidence="2 3">
    <name type="scientific">Ignelater luminosus</name>
    <name type="common">Cucubano</name>
    <name type="synonym">Pyrophorus luminosus</name>
    <dbReference type="NCBI Taxonomy" id="2038154"/>
    <lineage>
        <taxon>Eukaryota</taxon>
        <taxon>Metazoa</taxon>
        <taxon>Ecdysozoa</taxon>
        <taxon>Arthropoda</taxon>
        <taxon>Hexapoda</taxon>
        <taxon>Insecta</taxon>
        <taxon>Pterygota</taxon>
        <taxon>Neoptera</taxon>
        <taxon>Endopterygota</taxon>
        <taxon>Coleoptera</taxon>
        <taxon>Polyphaga</taxon>
        <taxon>Elateriformia</taxon>
        <taxon>Elateroidea</taxon>
        <taxon>Elateridae</taxon>
        <taxon>Agrypninae</taxon>
        <taxon>Pyrophorini</taxon>
        <taxon>Ignelater</taxon>
    </lineage>
</organism>
<reference evidence="2" key="1">
    <citation type="submission" date="2019-08" db="EMBL/GenBank/DDBJ databases">
        <title>The genome of the North American firefly Photinus pyralis.</title>
        <authorList>
            <consortium name="Photinus pyralis genome working group"/>
            <person name="Fallon T.R."/>
            <person name="Sander Lower S.E."/>
            <person name="Weng J.-K."/>
        </authorList>
    </citation>
    <scope>NUCLEOTIDE SEQUENCE</scope>
    <source>
        <strain evidence="2">TRF0915ILg1</strain>
        <tissue evidence="2">Whole body</tissue>
    </source>
</reference>
<feature type="compositionally biased region" description="Basic and acidic residues" evidence="1">
    <location>
        <begin position="133"/>
        <end position="147"/>
    </location>
</feature>
<sequence>MTSAKTNISGYRYLPDFDDQSDRKALFELQKRLKNVSPRYKQLTMSNYSSGQSSPKEKAFEMPSVHSRNKKSNSVKKGVSSKKKGANDKDCKRNLTKITGWLSKDTKKSKVNQQTEDVENKANKEQITTTSKNSEKTKFPEEKDSKKTFKRNTSGSFAKYGLHIPSFEDIIESQKKYDNHQQYLDKLDEMNYSQESLELNIDEPCGTTVTLNCKHLTNEEIRKAFEQNKGYIYNIFNGSTYSERHERFQKENPKDQFTTKDLKYNTSMLVFTYEQKEELLSYLYKYFDSDSGLGSNNQYFFKVLLPELCLKIFMDVYNMNYDEANEYLEKMPIENRIMYN</sequence>
<evidence type="ECO:0000313" key="2">
    <source>
        <dbReference type="EMBL" id="KAF2905099.1"/>
    </source>
</evidence>
<feature type="region of interest" description="Disordered" evidence="1">
    <location>
        <begin position="34"/>
        <end position="90"/>
    </location>
</feature>
<dbReference type="OrthoDB" id="6382611at2759"/>
<dbReference type="Proteomes" id="UP000801492">
    <property type="component" value="Unassembled WGS sequence"/>
</dbReference>
<evidence type="ECO:0000313" key="3">
    <source>
        <dbReference type="Proteomes" id="UP000801492"/>
    </source>
</evidence>
<comment type="caution">
    <text evidence="2">The sequence shown here is derived from an EMBL/GenBank/DDBJ whole genome shotgun (WGS) entry which is preliminary data.</text>
</comment>
<keyword evidence="3" id="KW-1185">Reference proteome</keyword>
<dbReference type="AlphaFoldDB" id="A0A8K0GM18"/>
<feature type="compositionally biased region" description="Polar residues" evidence="1">
    <location>
        <begin position="43"/>
        <end position="54"/>
    </location>
</feature>
<evidence type="ECO:0000256" key="1">
    <source>
        <dbReference type="SAM" id="MobiDB-lite"/>
    </source>
</evidence>
<protein>
    <submittedName>
        <fullName evidence="2">Uncharacterized protein</fullName>
    </submittedName>
</protein>